<dbReference type="GO" id="GO:0035869">
    <property type="term" value="C:ciliary transition zone"/>
    <property type="evidence" value="ECO:0007669"/>
    <property type="project" value="TreeGrafter"/>
</dbReference>
<dbReference type="PANTHER" id="PTHR14605">
    <property type="entry name" value="CHST5 PROTEIN"/>
    <property type="match status" value="1"/>
</dbReference>
<sequence length="320" mass="37579">MPLYEVFSHSDRYHYRANLFSLATCFLILCTILTFLPPFLFAYYANGFWIKEGRYSEQARINYSSKYILFVDNNDITTNRFFISSYSSINAIFRNVMIFGTNTFSAIDNNNDNIVDQFSITFQVLVGNNNTNVIINNINVWLIFQYELRARQYINMETMALINLFPPNGITLSNNPNVTIVGDLILEQRQPIQSSGIDTIYNKSIINLDNLFTTSSINLNPILDEYFTRKYYTSYQTQYIKWKSGTITGTNILTINIIVNIGRQSIRFIPGFWQEFKWGWIQYICVLLPFIFVFNRIKEFVFHNQLVKTLVELPYHRYKA</sequence>
<evidence type="ECO:0000256" key="12">
    <source>
        <dbReference type="SAM" id="Phobius"/>
    </source>
</evidence>
<evidence type="ECO:0000256" key="5">
    <source>
        <dbReference type="ARBA" id="ARBA00022692"/>
    </source>
</evidence>
<evidence type="ECO:0000256" key="6">
    <source>
        <dbReference type="ARBA" id="ARBA00022989"/>
    </source>
</evidence>
<evidence type="ECO:0000256" key="11">
    <source>
        <dbReference type="ARBA" id="ARBA00024803"/>
    </source>
</evidence>
<keyword evidence="5 12" id="KW-0812">Transmembrane</keyword>
<dbReference type="EMBL" id="CAJNOT010000722">
    <property type="protein sequence ID" value="CAF1064717.1"/>
    <property type="molecule type" value="Genomic_DNA"/>
</dbReference>
<dbReference type="GO" id="GO:0032880">
    <property type="term" value="P:regulation of protein localization"/>
    <property type="evidence" value="ECO:0007669"/>
    <property type="project" value="TreeGrafter"/>
</dbReference>
<keyword evidence="10" id="KW-0966">Cell projection</keyword>
<evidence type="ECO:0000256" key="3">
    <source>
        <dbReference type="ARBA" id="ARBA00015087"/>
    </source>
</evidence>
<evidence type="ECO:0000256" key="1">
    <source>
        <dbReference type="ARBA" id="ARBA00004272"/>
    </source>
</evidence>
<dbReference type="AlphaFoldDB" id="A0A819ACR6"/>
<evidence type="ECO:0000313" key="13">
    <source>
        <dbReference type="EMBL" id="CAF1049757.1"/>
    </source>
</evidence>
<evidence type="ECO:0000256" key="2">
    <source>
        <dbReference type="ARBA" id="ARBA00009082"/>
    </source>
</evidence>
<gene>
    <name evidence="15" type="ORF">JBS370_LOCUS14179</name>
    <name evidence="13" type="ORF">RFH988_LOCUS16667</name>
    <name evidence="14" type="ORF">ZHD862_LOCUS15748</name>
</gene>
<keyword evidence="7" id="KW-0969">Cilium</keyword>
<evidence type="ECO:0000256" key="9">
    <source>
        <dbReference type="ARBA" id="ARBA00023180"/>
    </source>
</evidence>
<dbReference type="GO" id="GO:0060170">
    <property type="term" value="C:ciliary membrane"/>
    <property type="evidence" value="ECO:0007669"/>
    <property type="project" value="UniProtKB-SubCell"/>
</dbReference>
<dbReference type="Pfam" id="PF10149">
    <property type="entry name" value="TM231"/>
    <property type="match status" value="1"/>
</dbReference>
<comment type="similarity">
    <text evidence="2">Belongs to the TMEM231 family.</text>
</comment>
<evidence type="ECO:0000313" key="15">
    <source>
        <dbReference type="EMBL" id="CAF3780092.1"/>
    </source>
</evidence>
<accession>A0A819ACR6</accession>
<dbReference type="InterPro" id="IPR019306">
    <property type="entry name" value="TMEM231"/>
</dbReference>
<organism evidence="15 16">
    <name type="scientific">Rotaria sordida</name>
    <dbReference type="NCBI Taxonomy" id="392033"/>
    <lineage>
        <taxon>Eukaryota</taxon>
        <taxon>Metazoa</taxon>
        <taxon>Spiralia</taxon>
        <taxon>Gnathifera</taxon>
        <taxon>Rotifera</taxon>
        <taxon>Eurotatoria</taxon>
        <taxon>Bdelloidea</taxon>
        <taxon>Philodinida</taxon>
        <taxon>Philodinidae</taxon>
        <taxon>Rotaria</taxon>
    </lineage>
</organism>
<dbReference type="GO" id="GO:0060271">
    <property type="term" value="P:cilium assembly"/>
    <property type="evidence" value="ECO:0007669"/>
    <property type="project" value="TreeGrafter"/>
</dbReference>
<name>A0A819ACR6_9BILA</name>
<reference evidence="15" key="1">
    <citation type="submission" date="2021-02" db="EMBL/GenBank/DDBJ databases">
        <authorList>
            <person name="Nowell W R."/>
        </authorList>
    </citation>
    <scope>NUCLEOTIDE SEQUENCE</scope>
</reference>
<comment type="subcellular location">
    <subcellularLocation>
        <location evidence="1">Cell projection</location>
        <location evidence="1">Cilium membrane</location>
        <topology evidence="1">Multi-pass membrane protein</topology>
    </subcellularLocation>
</comment>
<comment type="caution">
    <text evidence="15">The sequence shown here is derived from an EMBL/GenBank/DDBJ whole genome shotgun (WGS) entry which is preliminary data.</text>
</comment>
<keyword evidence="9" id="KW-0325">Glycoprotein</keyword>
<dbReference type="Proteomes" id="UP000663882">
    <property type="component" value="Unassembled WGS sequence"/>
</dbReference>
<proteinExistence type="inferred from homology"/>
<evidence type="ECO:0000256" key="8">
    <source>
        <dbReference type="ARBA" id="ARBA00023136"/>
    </source>
</evidence>
<protein>
    <recommendedName>
        <fullName evidence="3">Transmembrane protein 231</fullName>
    </recommendedName>
</protein>
<evidence type="ECO:0000256" key="10">
    <source>
        <dbReference type="ARBA" id="ARBA00023273"/>
    </source>
</evidence>
<evidence type="ECO:0000313" key="16">
    <source>
        <dbReference type="Proteomes" id="UP000663836"/>
    </source>
</evidence>
<dbReference type="EMBL" id="CAJNOO010000862">
    <property type="protein sequence ID" value="CAF1049757.1"/>
    <property type="molecule type" value="Genomic_DNA"/>
</dbReference>
<feature type="transmembrane region" description="Helical" evidence="12">
    <location>
        <begin position="20"/>
        <end position="45"/>
    </location>
</feature>
<comment type="function">
    <text evidence="11">Transmembrane component of the tectonic-like complex, a complex localized at the transition zone of primary cilia and acting as a barrier that prevents diffusion of transmembrane proteins between the cilia and plasma membranes. Required for ciliogenesis and sonic hedgehog/SHH signaling.</text>
</comment>
<keyword evidence="4" id="KW-1003">Cell membrane</keyword>
<dbReference type="Proteomes" id="UP000663836">
    <property type="component" value="Unassembled WGS sequence"/>
</dbReference>
<keyword evidence="8 12" id="KW-0472">Membrane</keyword>
<evidence type="ECO:0000313" key="14">
    <source>
        <dbReference type="EMBL" id="CAF1064717.1"/>
    </source>
</evidence>
<dbReference type="EMBL" id="CAJOBD010001261">
    <property type="protein sequence ID" value="CAF3780092.1"/>
    <property type="molecule type" value="Genomic_DNA"/>
</dbReference>
<dbReference type="PANTHER" id="PTHR14605:SF1">
    <property type="entry name" value="TRANSMEMBRANE PROTEIN 231"/>
    <property type="match status" value="1"/>
</dbReference>
<dbReference type="OrthoDB" id="426438at2759"/>
<keyword evidence="6 12" id="KW-1133">Transmembrane helix</keyword>
<evidence type="ECO:0000256" key="7">
    <source>
        <dbReference type="ARBA" id="ARBA00023069"/>
    </source>
</evidence>
<evidence type="ECO:0000256" key="4">
    <source>
        <dbReference type="ARBA" id="ARBA00022475"/>
    </source>
</evidence>
<dbReference type="Proteomes" id="UP000663864">
    <property type="component" value="Unassembled WGS sequence"/>
</dbReference>